<name>A0A6B0YST6_9CHLR</name>
<keyword evidence="1" id="KW-0812">Transmembrane</keyword>
<evidence type="ECO:0008006" key="3">
    <source>
        <dbReference type="Google" id="ProtNLM"/>
    </source>
</evidence>
<comment type="caution">
    <text evidence="2">The sequence shown here is derived from an EMBL/GenBank/DDBJ whole genome shotgun (WGS) entry which is preliminary data.</text>
</comment>
<organism evidence="2">
    <name type="scientific">Caldilineaceae bacterium SB0664_bin_27</name>
    <dbReference type="NCBI Taxonomy" id="2605260"/>
    <lineage>
        <taxon>Bacteria</taxon>
        <taxon>Bacillati</taxon>
        <taxon>Chloroflexota</taxon>
        <taxon>Caldilineae</taxon>
        <taxon>Caldilineales</taxon>
        <taxon>Caldilineaceae</taxon>
    </lineage>
</organism>
<evidence type="ECO:0000256" key="1">
    <source>
        <dbReference type="SAM" id="Phobius"/>
    </source>
</evidence>
<gene>
    <name evidence="2" type="ORF">F4Y42_06510</name>
</gene>
<evidence type="ECO:0000313" key="2">
    <source>
        <dbReference type="EMBL" id="MXY93089.1"/>
    </source>
</evidence>
<sequence length="70" mass="8041">MATALEGTVTELKSRQDLAQNKLDDYDDHLRRLDIAIVEIRNDIKWIRWLLAIIVPSSIIQLIITLAQLS</sequence>
<proteinExistence type="predicted"/>
<reference evidence="2" key="1">
    <citation type="submission" date="2019-09" db="EMBL/GenBank/DDBJ databases">
        <title>Characterisation of the sponge microbiome using genome-centric metagenomics.</title>
        <authorList>
            <person name="Engelberts J.P."/>
            <person name="Robbins S.J."/>
            <person name="De Goeij J.M."/>
            <person name="Aranda M."/>
            <person name="Bell S.C."/>
            <person name="Webster N.S."/>
        </authorList>
    </citation>
    <scope>NUCLEOTIDE SEQUENCE</scope>
    <source>
        <strain evidence="2">SB0664_bin_27</strain>
    </source>
</reference>
<protein>
    <recommendedName>
        <fullName evidence="3">Haemolysin XhlA</fullName>
    </recommendedName>
</protein>
<feature type="transmembrane region" description="Helical" evidence="1">
    <location>
        <begin position="49"/>
        <end position="69"/>
    </location>
</feature>
<accession>A0A6B0YST6</accession>
<keyword evidence="1" id="KW-1133">Transmembrane helix</keyword>
<dbReference type="AlphaFoldDB" id="A0A6B0YST6"/>
<dbReference type="EMBL" id="VXRG01000056">
    <property type="protein sequence ID" value="MXY93089.1"/>
    <property type="molecule type" value="Genomic_DNA"/>
</dbReference>
<keyword evidence="1" id="KW-0472">Membrane</keyword>